<protein>
    <submittedName>
        <fullName evidence="2">Uncharacterized protein</fullName>
    </submittedName>
</protein>
<evidence type="ECO:0000313" key="2">
    <source>
        <dbReference type="EMBL" id="QHT75493.1"/>
    </source>
</evidence>
<organism evidence="2">
    <name type="scientific">viral metagenome</name>
    <dbReference type="NCBI Taxonomy" id="1070528"/>
    <lineage>
        <taxon>unclassified sequences</taxon>
        <taxon>metagenomes</taxon>
        <taxon>organismal metagenomes</taxon>
    </lineage>
</organism>
<reference evidence="2" key="1">
    <citation type="journal article" date="2020" name="Nature">
        <title>Giant virus diversity and host interactions through global metagenomics.</title>
        <authorList>
            <person name="Schulz F."/>
            <person name="Roux S."/>
            <person name="Paez-Espino D."/>
            <person name="Jungbluth S."/>
            <person name="Walsh D.A."/>
            <person name="Denef V.J."/>
            <person name="McMahon K.D."/>
            <person name="Konstantinidis K.T."/>
            <person name="Eloe-Fadrosh E.A."/>
            <person name="Kyrpides N.C."/>
            <person name="Woyke T."/>
        </authorList>
    </citation>
    <scope>NUCLEOTIDE SEQUENCE</scope>
    <source>
        <strain evidence="2">GVMAG-M-3300023179-71</strain>
    </source>
</reference>
<sequence>MDLFFCKCIEKVNMDNDIVFKTILRRVFHDRYVYHDYIIIIYKNGNIIVTCKEYDESQKTSFESNILIIEDNIPIPEICLNIIKQFWSERPPISTRMNKIIENIKNIKEKIKNEIMDKKRVIDLTASETENYKRLMASICLLELKLQEKDAEILKKDEEIRKKDAEILKKDEEIKKKNEEIFEKDEIIKKTENEIKEKIITEMKSLIMK</sequence>
<accession>A0A6C0H663</accession>
<name>A0A6C0H663_9ZZZZ</name>
<feature type="coiled-coil region" evidence="1">
    <location>
        <begin position="160"/>
        <end position="194"/>
    </location>
</feature>
<dbReference type="EMBL" id="MN739879">
    <property type="protein sequence ID" value="QHT75493.1"/>
    <property type="molecule type" value="Genomic_DNA"/>
</dbReference>
<dbReference type="AlphaFoldDB" id="A0A6C0H663"/>
<evidence type="ECO:0000256" key="1">
    <source>
        <dbReference type="SAM" id="Coils"/>
    </source>
</evidence>
<keyword evidence="1" id="KW-0175">Coiled coil</keyword>
<proteinExistence type="predicted"/>